<keyword evidence="6 16" id="KW-0812">Transmembrane</keyword>
<evidence type="ECO:0000256" key="1">
    <source>
        <dbReference type="ARBA" id="ARBA00004401"/>
    </source>
</evidence>
<keyword evidence="7" id="KW-0133">Cell shape</keyword>
<evidence type="ECO:0000259" key="17">
    <source>
        <dbReference type="Pfam" id="PF00912"/>
    </source>
</evidence>
<keyword evidence="18" id="KW-0121">Carboxypeptidase</keyword>
<evidence type="ECO:0000256" key="15">
    <source>
        <dbReference type="ARBA" id="ARBA00049902"/>
    </source>
</evidence>
<evidence type="ECO:0000256" key="12">
    <source>
        <dbReference type="ARBA" id="ARBA00023251"/>
    </source>
</evidence>
<keyword evidence="4" id="KW-0328">Glycosyltransferase</keyword>
<evidence type="ECO:0000256" key="3">
    <source>
        <dbReference type="ARBA" id="ARBA00022475"/>
    </source>
</evidence>
<dbReference type="InterPro" id="IPR050396">
    <property type="entry name" value="Glycosyltr_51/Transpeptidase"/>
</dbReference>
<dbReference type="Pfam" id="PF00912">
    <property type="entry name" value="Transgly"/>
    <property type="match status" value="1"/>
</dbReference>
<dbReference type="InterPro" id="IPR023346">
    <property type="entry name" value="Lysozyme-like_dom_sf"/>
</dbReference>
<name>A0ABU0JQ02_HATLI</name>
<dbReference type="InterPro" id="IPR001264">
    <property type="entry name" value="Glyco_trans_51"/>
</dbReference>
<dbReference type="PANTHER" id="PTHR32282">
    <property type="entry name" value="BINDING PROTEIN TRANSPEPTIDASE, PUTATIVE-RELATED"/>
    <property type="match status" value="1"/>
</dbReference>
<dbReference type="PANTHER" id="PTHR32282:SF11">
    <property type="entry name" value="PENICILLIN-BINDING PROTEIN 1B"/>
    <property type="match status" value="1"/>
</dbReference>
<keyword evidence="8" id="KW-0735">Signal-anchor</keyword>
<evidence type="ECO:0000256" key="8">
    <source>
        <dbReference type="ARBA" id="ARBA00022968"/>
    </source>
</evidence>
<dbReference type="InterPro" id="IPR036950">
    <property type="entry name" value="PBP_transglycosylase"/>
</dbReference>
<keyword evidence="12" id="KW-0046">Antibiotic resistance</keyword>
<evidence type="ECO:0000256" key="2">
    <source>
        <dbReference type="ARBA" id="ARBA00018638"/>
    </source>
</evidence>
<keyword evidence="13" id="KW-0961">Cell wall biogenesis/degradation</keyword>
<evidence type="ECO:0000256" key="14">
    <source>
        <dbReference type="ARBA" id="ARBA00044770"/>
    </source>
</evidence>
<feature type="domain" description="Glycosyl transferase family 51" evidence="17">
    <location>
        <begin position="42"/>
        <end position="209"/>
    </location>
</feature>
<evidence type="ECO:0000256" key="9">
    <source>
        <dbReference type="ARBA" id="ARBA00022984"/>
    </source>
</evidence>
<evidence type="ECO:0000256" key="6">
    <source>
        <dbReference type="ARBA" id="ARBA00022692"/>
    </source>
</evidence>
<comment type="subcellular location">
    <subcellularLocation>
        <location evidence="1">Cell membrane</location>
        <topology evidence="1">Single-pass type II membrane protein</topology>
    </subcellularLocation>
</comment>
<keyword evidence="19" id="KW-1185">Reference proteome</keyword>
<accession>A0ABU0JQ02</accession>
<evidence type="ECO:0000256" key="10">
    <source>
        <dbReference type="ARBA" id="ARBA00022989"/>
    </source>
</evidence>
<keyword evidence="3" id="KW-1003">Cell membrane</keyword>
<dbReference type="EC" id="2.4.99.28" evidence="14"/>
<dbReference type="SUPFAM" id="SSF53955">
    <property type="entry name" value="Lysozyme-like"/>
    <property type="match status" value="1"/>
</dbReference>
<feature type="transmembrane region" description="Helical" evidence="16">
    <location>
        <begin position="6"/>
        <end position="24"/>
    </location>
</feature>
<keyword evidence="11 16" id="KW-0472">Membrane</keyword>
<evidence type="ECO:0000256" key="5">
    <source>
        <dbReference type="ARBA" id="ARBA00022679"/>
    </source>
</evidence>
<gene>
    <name evidence="18" type="ORF">QOZ93_000196</name>
</gene>
<keyword evidence="10 16" id="KW-1133">Transmembrane helix</keyword>
<evidence type="ECO:0000256" key="11">
    <source>
        <dbReference type="ARBA" id="ARBA00023136"/>
    </source>
</evidence>
<evidence type="ECO:0000256" key="7">
    <source>
        <dbReference type="ARBA" id="ARBA00022960"/>
    </source>
</evidence>
<keyword evidence="18" id="KW-0645">Protease</keyword>
<evidence type="ECO:0000313" key="19">
    <source>
        <dbReference type="Proteomes" id="UP001224418"/>
    </source>
</evidence>
<dbReference type="GO" id="GO:0004180">
    <property type="term" value="F:carboxypeptidase activity"/>
    <property type="evidence" value="ECO:0007669"/>
    <property type="project" value="UniProtKB-KW"/>
</dbReference>
<keyword evidence="18" id="KW-0378">Hydrolase</keyword>
<dbReference type="Proteomes" id="UP001224418">
    <property type="component" value="Unassembled WGS sequence"/>
</dbReference>
<evidence type="ECO:0000256" key="13">
    <source>
        <dbReference type="ARBA" id="ARBA00023316"/>
    </source>
</evidence>
<reference evidence="18 19" key="1">
    <citation type="submission" date="2023-07" db="EMBL/GenBank/DDBJ databases">
        <title>Genomic Encyclopedia of Type Strains, Phase IV (KMG-IV): sequencing the most valuable type-strain genomes for metagenomic binning, comparative biology and taxonomic classification.</title>
        <authorList>
            <person name="Goeker M."/>
        </authorList>
    </citation>
    <scope>NUCLEOTIDE SEQUENCE [LARGE SCALE GENOMIC DNA]</scope>
    <source>
        <strain evidence="18 19">DSM 1400</strain>
    </source>
</reference>
<evidence type="ECO:0000313" key="18">
    <source>
        <dbReference type="EMBL" id="MDQ0478495.1"/>
    </source>
</evidence>
<evidence type="ECO:0000256" key="16">
    <source>
        <dbReference type="SAM" id="Phobius"/>
    </source>
</evidence>
<keyword evidence="5" id="KW-0808">Transferase</keyword>
<dbReference type="EMBL" id="JAUSWN010000001">
    <property type="protein sequence ID" value="MDQ0478495.1"/>
    <property type="molecule type" value="Genomic_DNA"/>
</dbReference>
<comment type="catalytic activity">
    <reaction evidence="15">
        <text>[GlcNAc-(1-&gt;4)-Mur2Ac(oyl-L-Ala-gamma-D-Glu-L-Lys-D-Ala-D-Ala)](n)-di-trans,octa-cis-undecaprenyl diphosphate + beta-D-GlcNAc-(1-&gt;4)-Mur2Ac(oyl-L-Ala-gamma-D-Glu-L-Lys-D-Ala-D-Ala)-di-trans,octa-cis-undecaprenyl diphosphate = [GlcNAc-(1-&gt;4)-Mur2Ac(oyl-L-Ala-gamma-D-Glu-L-Lys-D-Ala-D-Ala)](n+1)-di-trans,octa-cis-undecaprenyl diphosphate + di-trans,octa-cis-undecaprenyl diphosphate + H(+)</text>
        <dbReference type="Rhea" id="RHEA:23708"/>
        <dbReference type="Rhea" id="RHEA-COMP:9602"/>
        <dbReference type="Rhea" id="RHEA-COMP:9603"/>
        <dbReference type="ChEBI" id="CHEBI:15378"/>
        <dbReference type="ChEBI" id="CHEBI:58405"/>
        <dbReference type="ChEBI" id="CHEBI:60033"/>
        <dbReference type="ChEBI" id="CHEBI:78435"/>
        <dbReference type="EC" id="2.4.99.28"/>
    </reaction>
</comment>
<protein>
    <recommendedName>
        <fullName evidence="2">Penicillin-binding protein 1A</fullName>
        <ecNumber evidence="14">2.4.99.28</ecNumber>
    </recommendedName>
</protein>
<dbReference type="Gene3D" id="1.10.3810.10">
    <property type="entry name" value="Biosynthetic peptidoglycan transglycosylase-like"/>
    <property type="match status" value="1"/>
</dbReference>
<proteinExistence type="predicted"/>
<dbReference type="RefSeq" id="WP_111943771.1">
    <property type="nucleotide sequence ID" value="NZ_BAAACJ010000024.1"/>
</dbReference>
<comment type="caution">
    <text evidence="18">The sequence shown here is derived from an EMBL/GenBank/DDBJ whole genome shotgun (WGS) entry which is preliminary data.</text>
</comment>
<organism evidence="18 19">
    <name type="scientific">Hathewaya limosa</name>
    <name type="common">Clostridium limosum</name>
    <dbReference type="NCBI Taxonomy" id="1536"/>
    <lineage>
        <taxon>Bacteria</taxon>
        <taxon>Bacillati</taxon>
        <taxon>Bacillota</taxon>
        <taxon>Clostridia</taxon>
        <taxon>Eubacteriales</taxon>
        <taxon>Clostridiaceae</taxon>
        <taxon>Hathewaya</taxon>
    </lineage>
</organism>
<sequence length="251" mass="28445">MNKTKLFKFFMFLGILLIITLGYLSTNLTIDNKALQNKIYDVKNDASYIQLNNIDKKFLNSIIATEDHRFYNHGAIDIISIVRSTFKNIEAKKIVQGGSTITQQLAKNLYLSNEKSFSRKFKELFLAIELEKNYSKNELLELYVNVIPFGNGYIGIKQASKGYFEKTPENLSLNEATSLAGLPQAPNIYSSNKNIALAKKRQLQVINALKKYEQTHKSGTVIKHFFIISAKNLAKTTNSNLPNILLNLLVN</sequence>
<evidence type="ECO:0000256" key="4">
    <source>
        <dbReference type="ARBA" id="ARBA00022676"/>
    </source>
</evidence>
<keyword evidence="9" id="KW-0573">Peptidoglycan synthesis</keyword>